<dbReference type="RefSeq" id="XP_033298945.1">
    <property type="nucleotide sequence ID" value="XM_033443054.1"/>
</dbReference>
<dbReference type="Proteomes" id="UP000515164">
    <property type="component" value="Unplaced"/>
</dbReference>
<proteinExistence type="predicted"/>
<evidence type="ECO:0000313" key="2">
    <source>
        <dbReference type="RefSeq" id="XP_033298945.1"/>
    </source>
</evidence>
<dbReference type="KEGG" id="bbif:117205024"/>
<protein>
    <submittedName>
        <fullName evidence="2">Uncharacterized protein LOC117205024</fullName>
    </submittedName>
</protein>
<dbReference type="AlphaFoldDB" id="A0A6P8M8J5"/>
<dbReference type="GeneID" id="117205024"/>
<organism evidence="1 2">
    <name type="scientific">Bombus bifarius</name>
    <dbReference type="NCBI Taxonomy" id="103933"/>
    <lineage>
        <taxon>Eukaryota</taxon>
        <taxon>Metazoa</taxon>
        <taxon>Ecdysozoa</taxon>
        <taxon>Arthropoda</taxon>
        <taxon>Hexapoda</taxon>
        <taxon>Insecta</taxon>
        <taxon>Pterygota</taxon>
        <taxon>Neoptera</taxon>
        <taxon>Endopterygota</taxon>
        <taxon>Hymenoptera</taxon>
        <taxon>Apocrita</taxon>
        <taxon>Aculeata</taxon>
        <taxon>Apoidea</taxon>
        <taxon>Anthophila</taxon>
        <taxon>Apidae</taxon>
        <taxon>Bombus</taxon>
        <taxon>Pyrobombus</taxon>
    </lineage>
</organism>
<accession>A0A6P8M8J5</accession>
<evidence type="ECO:0000313" key="1">
    <source>
        <dbReference type="Proteomes" id="UP000515164"/>
    </source>
</evidence>
<sequence>MLPSEMFDNIFFRRSSGTFSSLSNIIAIHELRMKIASSPIEFILPMTSISGDKPEKIQNIDICIWCIFTCRYLVYGIRDIYKGNLVRRRCIKLIGARVSRSSLFSTCYRAH</sequence>
<keyword evidence="1" id="KW-1185">Reference proteome</keyword>
<gene>
    <name evidence="2" type="primary">LOC117205024</name>
</gene>
<name>A0A6P8M8J5_9HYME</name>
<reference evidence="2" key="1">
    <citation type="submission" date="2025-08" db="UniProtKB">
        <authorList>
            <consortium name="RefSeq"/>
        </authorList>
    </citation>
    <scope>IDENTIFICATION</scope>
    <source>
        <tissue evidence="2">Muscle</tissue>
    </source>
</reference>